<feature type="transmembrane region" description="Helical" evidence="9">
    <location>
        <begin position="355"/>
        <end position="376"/>
    </location>
</feature>
<feature type="domain" description="CBS" evidence="10">
    <location>
        <begin position="198"/>
        <end position="255"/>
    </location>
</feature>
<protein>
    <recommendedName>
        <fullName evidence="9">Magnesium transporter MgtE</fullName>
    </recommendedName>
</protein>
<keyword evidence="9" id="KW-0479">Metal-binding</keyword>
<dbReference type="InterPro" id="IPR038076">
    <property type="entry name" value="MgtE_N_sf"/>
</dbReference>
<keyword evidence="3 9" id="KW-0813">Transport</keyword>
<keyword evidence="6 9" id="KW-1133">Transmembrane helix</keyword>
<dbReference type="Pfam" id="PF01769">
    <property type="entry name" value="MgtE"/>
    <property type="match status" value="1"/>
</dbReference>
<dbReference type="InParanoid" id="A0A3G9JN83"/>
<evidence type="ECO:0000256" key="4">
    <source>
        <dbReference type="ARBA" id="ARBA00022692"/>
    </source>
</evidence>
<dbReference type="SUPFAM" id="SSF158791">
    <property type="entry name" value="MgtE N-terminal domain-like"/>
    <property type="match status" value="1"/>
</dbReference>
<reference evidence="11 12" key="1">
    <citation type="submission" date="2018-11" db="EMBL/GenBank/DDBJ databases">
        <title>Novel Erysipelotrichaceae bacterium isolated from small intestine of a swine.</title>
        <authorList>
            <person name="Kim J.S."/>
            <person name="Choe H."/>
            <person name="Lee Y.R."/>
            <person name="Kim K.M."/>
            <person name="Park D.S."/>
        </authorList>
    </citation>
    <scope>NUCLEOTIDE SEQUENCE [LARGE SCALE GENOMIC DNA]</scope>
    <source>
        <strain evidence="11 12">SG0102</strain>
    </source>
</reference>
<evidence type="ECO:0000259" key="10">
    <source>
        <dbReference type="PROSITE" id="PS51371"/>
    </source>
</evidence>
<dbReference type="Gene3D" id="1.25.60.10">
    <property type="entry name" value="MgtE N-terminal domain-like"/>
    <property type="match status" value="1"/>
</dbReference>
<evidence type="ECO:0000256" key="3">
    <source>
        <dbReference type="ARBA" id="ARBA00022448"/>
    </source>
</evidence>
<dbReference type="SMART" id="SM00116">
    <property type="entry name" value="CBS"/>
    <property type="match status" value="2"/>
</dbReference>
<dbReference type="PROSITE" id="PS51371">
    <property type="entry name" value="CBS"/>
    <property type="match status" value="1"/>
</dbReference>
<evidence type="ECO:0000256" key="2">
    <source>
        <dbReference type="ARBA" id="ARBA00009749"/>
    </source>
</evidence>
<dbReference type="GO" id="GO:0015095">
    <property type="term" value="F:magnesium ion transmembrane transporter activity"/>
    <property type="evidence" value="ECO:0007669"/>
    <property type="project" value="UniProtKB-UniRule"/>
</dbReference>
<comment type="subcellular location">
    <subcellularLocation>
        <location evidence="9">Cell membrane</location>
        <topology evidence="9">Multi-pass membrane protein</topology>
    </subcellularLocation>
    <subcellularLocation>
        <location evidence="1">Membrane</location>
        <topology evidence="1">Multi-pass membrane protein</topology>
    </subcellularLocation>
</comment>
<dbReference type="GO" id="GO:0046872">
    <property type="term" value="F:metal ion binding"/>
    <property type="evidence" value="ECO:0007669"/>
    <property type="project" value="UniProtKB-KW"/>
</dbReference>
<evidence type="ECO:0000256" key="7">
    <source>
        <dbReference type="ARBA" id="ARBA00023136"/>
    </source>
</evidence>
<dbReference type="Gene3D" id="1.10.357.20">
    <property type="entry name" value="SLC41 divalent cation transporters, integral membrane domain"/>
    <property type="match status" value="1"/>
</dbReference>
<keyword evidence="4 9" id="KW-0812">Transmembrane</keyword>
<evidence type="ECO:0000256" key="9">
    <source>
        <dbReference type="RuleBase" id="RU362011"/>
    </source>
</evidence>
<dbReference type="SUPFAM" id="SSF54631">
    <property type="entry name" value="CBS-domain pair"/>
    <property type="match status" value="1"/>
</dbReference>
<feature type="transmembrane region" description="Helical" evidence="9">
    <location>
        <begin position="281"/>
        <end position="301"/>
    </location>
</feature>
<dbReference type="GO" id="GO:0005886">
    <property type="term" value="C:plasma membrane"/>
    <property type="evidence" value="ECO:0007669"/>
    <property type="project" value="UniProtKB-SubCell"/>
</dbReference>
<dbReference type="RefSeq" id="WP_125118604.1">
    <property type="nucleotide sequence ID" value="NZ_AP019309.1"/>
</dbReference>
<proteinExistence type="inferred from homology"/>
<keyword evidence="8" id="KW-0129">CBS domain</keyword>
<dbReference type="PANTHER" id="PTHR43773">
    <property type="entry name" value="MAGNESIUM TRANSPORTER MGTE"/>
    <property type="match status" value="1"/>
</dbReference>
<dbReference type="SMART" id="SM00924">
    <property type="entry name" value="MgtE_N"/>
    <property type="match status" value="1"/>
</dbReference>
<dbReference type="SUPFAM" id="SSF161093">
    <property type="entry name" value="MgtE membrane domain-like"/>
    <property type="match status" value="1"/>
</dbReference>
<dbReference type="Pfam" id="PF00571">
    <property type="entry name" value="CBS"/>
    <property type="match status" value="2"/>
</dbReference>
<sequence>MEKRKYNALRELLLRGSKDQIQEAIDSIHPADILEVIHEDPDNTKLILEKLPDDTIADIIEEEDDEDDQYDLLKQVLKDRQRGVLDEMSDDEIADIAGELDEKEKNELLAQLDIDDKQNVEQLLNYDPETAGGLMTTDFISIHAKNTVLDTLNYLHTAVDEDTPKYYLYVVDKQGVLKGVVDLRAIVASPFDTPILDITNENVITINYKEDQEVVANTFKKYSFIMMPVVDDEMRMLGVIEIDDIMDVIEDETTEDMNLMAGVSSEERVDSTVGESFKSRIPWLIVNLLTAVMAAAVVANFEGTISKVVSLSAIMSIVTGMGGNAGTQSLTVLVRGLSLKEIDKDNALRIFFKELLVGVLSGVVIGILVALGSVFYAGGNPWFGVVAFFAMLLNMICANIAGFIVPVILEKCHVDPALASGVFVTTVTDCMGFFFFLGLATLFLSHLM</sequence>
<dbReference type="KEGG" id="ebm:SG0102_06120"/>
<dbReference type="InterPro" id="IPR006668">
    <property type="entry name" value="Mg_transptr_MgtE_intracell_dom"/>
</dbReference>
<dbReference type="NCBIfam" id="TIGR00400">
    <property type="entry name" value="mgtE"/>
    <property type="match status" value="1"/>
</dbReference>
<keyword evidence="7 9" id="KW-0472">Membrane</keyword>
<evidence type="ECO:0000256" key="5">
    <source>
        <dbReference type="ARBA" id="ARBA00022842"/>
    </source>
</evidence>
<evidence type="ECO:0000256" key="8">
    <source>
        <dbReference type="PROSITE-ProRule" id="PRU00703"/>
    </source>
</evidence>
<dbReference type="PANTHER" id="PTHR43773:SF1">
    <property type="entry name" value="MAGNESIUM TRANSPORTER MGTE"/>
    <property type="match status" value="1"/>
</dbReference>
<keyword evidence="12" id="KW-1185">Reference proteome</keyword>
<name>A0A3G9JN83_9FIRM</name>
<comment type="subunit">
    <text evidence="9">Homodimer.</text>
</comment>
<keyword evidence="9" id="KW-1003">Cell membrane</keyword>
<dbReference type="InterPro" id="IPR036739">
    <property type="entry name" value="SLC41_membr_dom_sf"/>
</dbReference>
<evidence type="ECO:0000256" key="6">
    <source>
        <dbReference type="ARBA" id="ARBA00022989"/>
    </source>
</evidence>
<comment type="similarity">
    <text evidence="2 9">Belongs to the SLC41A transporter family.</text>
</comment>
<accession>A0A3G9JN83</accession>
<evidence type="ECO:0000313" key="11">
    <source>
        <dbReference type="EMBL" id="BBH25678.1"/>
    </source>
</evidence>
<keyword evidence="5 9" id="KW-0460">Magnesium</keyword>
<dbReference type="OrthoDB" id="9790355at2"/>
<dbReference type="InterPro" id="IPR006669">
    <property type="entry name" value="MgtE_transporter"/>
</dbReference>
<gene>
    <name evidence="11" type="ORF">SG0102_06120</name>
</gene>
<feature type="transmembrane region" description="Helical" evidence="9">
    <location>
        <begin position="313"/>
        <end position="334"/>
    </location>
</feature>
<dbReference type="InterPro" id="IPR006667">
    <property type="entry name" value="SLC41_membr_dom"/>
</dbReference>
<dbReference type="FunCoup" id="A0A3G9JN83">
    <property type="interactions" value="145"/>
</dbReference>
<organism evidence="11 12">
    <name type="scientific">Intestinibaculum porci</name>
    <dbReference type="NCBI Taxonomy" id="2487118"/>
    <lineage>
        <taxon>Bacteria</taxon>
        <taxon>Bacillati</taxon>
        <taxon>Bacillota</taxon>
        <taxon>Erysipelotrichia</taxon>
        <taxon>Erysipelotrichales</taxon>
        <taxon>Erysipelotrichaceae</taxon>
        <taxon>Intestinibaculum</taxon>
    </lineage>
</organism>
<dbReference type="AlphaFoldDB" id="A0A3G9JN83"/>
<dbReference type="EMBL" id="AP019309">
    <property type="protein sequence ID" value="BBH25678.1"/>
    <property type="molecule type" value="Genomic_DNA"/>
</dbReference>
<feature type="transmembrane region" description="Helical" evidence="9">
    <location>
        <begin position="382"/>
        <end position="409"/>
    </location>
</feature>
<evidence type="ECO:0000256" key="1">
    <source>
        <dbReference type="ARBA" id="ARBA00004141"/>
    </source>
</evidence>
<dbReference type="InterPro" id="IPR000644">
    <property type="entry name" value="CBS_dom"/>
</dbReference>
<dbReference type="Pfam" id="PF03448">
    <property type="entry name" value="MgtE_N"/>
    <property type="match status" value="1"/>
</dbReference>
<dbReference type="Proteomes" id="UP000268059">
    <property type="component" value="Chromosome"/>
</dbReference>
<dbReference type="Gene3D" id="3.10.580.10">
    <property type="entry name" value="CBS-domain"/>
    <property type="match status" value="1"/>
</dbReference>
<dbReference type="CDD" id="cd04606">
    <property type="entry name" value="CBS_pair_Mg_transporter"/>
    <property type="match status" value="1"/>
</dbReference>
<comment type="function">
    <text evidence="9">Acts as a magnesium transporter.</text>
</comment>
<evidence type="ECO:0000313" key="12">
    <source>
        <dbReference type="Proteomes" id="UP000268059"/>
    </source>
</evidence>
<dbReference type="InterPro" id="IPR046342">
    <property type="entry name" value="CBS_dom_sf"/>
</dbReference>
<feature type="transmembrane region" description="Helical" evidence="9">
    <location>
        <begin position="421"/>
        <end position="444"/>
    </location>
</feature>